<evidence type="ECO:0000256" key="1">
    <source>
        <dbReference type="SAM" id="MobiDB-lite"/>
    </source>
</evidence>
<keyword evidence="3" id="KW-1185">Reference proteome</keyword>
<dbReference type="EMBL" id="JH660645">
    <property type="protein sequence ID" value="EIM27486.1"/>
    <property type="molecule type" value="Genomic_DNA"/>
</dbReference>
<protein>
    <submittedName>
        <fullName evidence="2">Uncharacterized protein</fullName>
    </submittedName>
</protein>
<evidence type="ECO:0000313" key="3">
    <source>
        <dbReference type="Proteomes" id="UP000003947"/>
    </source>
</evidence>
<dbReference type="AlphaFoldDB" id="I4YU44"/>
<accession>I4YU44</accession>
<name>I4YU44_9HYPH</name>
<organism evidence="2 3">
    <name type="scientific">Microvirga lotononidis</name>
    <dbReference type="NCBI Taxonomy" id="864069"/>
    <lineage>
        <taxon>Bacteria</taxon>
        <taxon>Pseudomonadati</taxon>
        <taxon>Pseudomonadota</taxon>
        <taxon>Alphaproteobacteria</taxon>
        <taxon>Hyphomicrobiales</taxon>
        <taxon>Methylobacteriaceae</taxon>
        <taxon>Microvirga</taxon>
    </lineage>
</organism>
<dbReference type="HOGENOM" id="CLU_3081868_0_0_5"/>
<dbReference type="STRING" id="864069.MicloDRAFT_00040530"/>
<dbReference type="Proteomes" id="UP000003947">
    <property type="component" value="Unassembled WGS sequence"/>
</dbReference>
<gene>
    <name evidence="2" type="ORF">MicloDRAFT_00040530</name>
</gene>
<sequence length="52" mass="5664">MRRVVPTADDTANSSTSQDRHSFGDVAGSADTTMWTTECPYAAENAITRELE</sequence>
<dbReference type="PATRIC" id="fig|864069.3.peg.4389"/>
<feature type="region of interest" description="Disordered" evidence="1">
    <location>
        <begin position="1"/>
        <end position="34"/>
    </location>
</feature>
<reference evidence="2 3" key="1">
    <citation type="submission" date="2012-02" db="EMBL/GenBank/DDBJ databases">
        <title>Improved High-Quality Draft sequence of Microvirga sp. WSM3557.</title>
        <authorList>
            <consortium name="US DOE Joint Genome Institute"/>
            <person name="Lucas S."/>
            <person name="Han J."/>
            <person name="Lapidus A."/>
            <person name="Cheng J.-F."/>
            <person name="Goodwin L."/>
            <person name="Pitluck S."/>
            <person name="Peters L."/>
            <person name="Zhang X."/>
            <person name="Detter J.C."/>
            <person name="Han C."/>
            <person name="Tapia R."/>
            <person name="Land M."/>
            <person name="Hauser L."/>
            <person name="Kyrpides N."/>
            <person name="Ivanova N."/>
            <person name="Pagani I."/>
            <person name="Brau L."/>
            <person name="Yates R."/>
            <person name="O'Hara G."/>
            <person name="Rui T."/>
            <person name="Howieson J."/>
            <person name="Reeve W."/>
            <person name="Woyke T."/>
        </authorList>
    </citation>
    <scope>NUCLEOTIDE SEQUENCE [LARGE SCALE GENOMIC DNA]</scope>
    <source>
        <strain evidence="2 3">WSM3557</strain>
    </source>
</reference>
<proteinExistence type="predicted"/>
<evidence type="ECO:0000313" key="2">
    <source>
        <dbReference type="EMBL" id="EIM27486.1"/>
    </source>
</evidence>